<feature type="transmembrane region" description="Helical" evidence="7">
    <location>
        <begin position="191"/>
        <end position="211"/>
    </location>
</feature>
<keyword evidence="3 7" id="KW-0812">Transmembrane</keyword>
<reference evidence="11" key="1">
    <citation type="journal article" date="2010" name="Genome Biol.">
        <title>Genome sequence of the necrotrophic plant pathogen Pythium ultimum reveals original pathogenicity mechanisms and effector repertoire.</title>
        <authorList>
            <person name="Levesque C.A."/>
            <person name="Brouwer H."/>
            <person name="Cano L."/>
            <person name="Hamilton J.P."/>
            <person name="Holt C."/>
            <person name="Huitema E."/>
            <person name="Raffaele S."/>
            <person name="Robideau G.P."/>
            <person name="Thines M."/>
            <person name="Win J."/>
            <person name="Zerillo M.M."/>
            <person name="Beakes G.W."/>
            <person name="Boore J.L."/>
            <person name="Busam D."/>
            <person name="Dumas B."/>
            <person name="Ferriera S."/>
            <person name="Fuerstenberg S.I."/>
            <person name="Gachon C.M."/>
            <person name="Gaulin E."/>
            <person name="Govers F."/>
            <person name="Grenville-Briggs L."/>
            <person name="Horner N."/>
            <person name="Hostetler J."/>
            <person name="Jiang R.H."/>
            <person name="Johnson J."/>
            <person name="Krajaejun T."/>
            <person name="Lin H."/>
            <person name="Meijer H.J."/>
            <person name="Moore B."/>
            <person name="Morris P."/>
            <person name="Phuntmart V."/>
            <person name="Puiu D."/>
            <person name="Shetty J."/>
            <person name="Stajich J.E."/>
            <person name="Tripathy S."/>
            <person name="Wawra S."/>
            <person name="van West P."/>
            <person name="Whitty B.R."/>
            <person name="Coutinho P.M."/>
            <person name="Henrissat B."/>
            <person name="Martin F."/>
            <person name="Thomas P.D."/>
            <person name="Tyler B.M."/>
            <person name="De Vries R.P."/>
            <person name="Kamoun S."/>
            <person name="Yandell M."/>
            <person name="Tisserat N."/>
            <person name="Buell C.R."/>
        </authorList>
    </citation>
    <scope>NUCLEOTIDE SEQUENCE</scope>
    <source>
        <strain evidence="11">DAOM:BR144</strain>
    </source>
</reference>
<evidence type="ECO:0000256" key="5">
    <source>
        <dbReference type="ARBA" id="ARBA00023136"/>
    </source>
</evidence>
<organism evidence="10 11">
    <name type="scientific">Globisporangium ultimum (strain ATCC 200006 / CBS 805.95 / DAOM BR144)</name>
    <name type="common">Pythium ultimum</name>
    <dbReference type="NCBI Taxonomy" id="431595"/>
    <lineage>
        <taxon>Eukaryota</taxon>
        <taxon>Sar</taxon>
        <taxon>Stramenopiles</taxon>
        <taxon>Oomycota</taxon>
        <taxon>Peronosporomycetes</taxon>
        <taxon>Pythiales</taxon>
        <taxon>Pythiaceae</taxon>
        <taxon>Globisporangium</taxon>
    </lineage>
</organism>
<feature type="domain" description="TM7S3/TM198-like" evidence="9">
    <location>
        <begin position="62"/>
        <end position="257"/>
    </location>
</feature>
<dbReference type="EMBL" id="GL376636">
    <property type="status" value="NOT_ANNOTATED_CDS"/>
    <property type="molecule type" value="Genomic_DNA"/>
</dbReference>
<evidence type="ECO:0000259" key="9">
    <source>
        <dbReference type="Pfam" id="PF13886"/>
    </source>
</evidence>
<reference evidence="10" key="3">
    <citation type="submission" date="2015-02" db="UniProtKB">
        <authorList>
            <consortium name="EnsemblProtists"/>
        </authorList>
    </citation>
    <scope>IDENTIFICATION</scope>
    <source>
        <strain evidence="10">DAOM BR144</strain>
    </source>
</reference>
<dbReference type="STRING" id="431595.K3W5A3"/>
<dbReference type="HOGENOM" id="CLU_053969_0_0_1"/>
<dbReference type="Pfam" id="PF13886">
    <property type="entry name" value="TM7S3_TM198"/>
    <property type="match status" value="1"/>
</dbReference>
<comment type="subcellular location">
    <subcellularLocation>
        <location evidence="1">Membrane</location>
        <topology evidence="1">Multi-pass membrane protein</topology>
    </subcellularLocation>
</comment>
<keyword evidence="5 7" id="KW-0472">Membrane</keyword>
<dbReference type="VEuPathDB" id="FungiDB:PYU1_G000144"/>
<feature type="transmembrane region" description="Helical" evidence="7">
    <location>
        <begin position="83"/>
        <end position="103"/>
    </location>
</feature>
<dbReference type="GO" id="GO:0005886">
    <property type="term" value="C:plasma membrane"/>
    <property type="evidence" value="ECO:0007669"/>
    <property type="project" value="TreeGrafter"/>
</dbReference>
<feature type="transmembrane region" description="Helical" evidence="7">
    <location>
        <begin position="166"/>
        <end position="184"/>
    </location>
</feature>
<proteinExistence type="inferred from homology"/>
<accession>K3W5A3</accession>
<dbReference type="InterPro" id="IPR025256">
    <property type="entry name" value="TM7S3/TM198-like_dom"/>
</dbReference>
<evidence type="ECO:0000256" key="3">
    <source>
        <dbReference type="ARBA" id="ARBA00022692"/>
    </source>
</evidence>
<sequence length="322" mass="33716">MSSLFQLVLLLQSTIALHGFLATSAFAAGDKHPDTANDSATSTRSIFNSVNGINVGGSLLAIAAILGGVAVCIAGVKLFRITLFAIGFVTCGTLLAICIESAFESKSWVLTASWVAFLVGGFLGGCIVTSIYSVGVFFTGAIAGIVLAALMNTSFGYKLYPSHPTAMLIILAVVFGLAGGVLAIRLEMPVVIVATSIVGAAVLVWGVGYFAGHFPTASDLTQYRQSSGDDWVYSIPSAWWVYLAGTILIACAGTVLQSKLTSKYVATTSGNNEGEDGEAASNRAAPRRHVVMFARRDHQLYDVDLGTPKTGDSRSEYAIAHV</sequence>
<keyword evidence="4 7" id="KW-1133">Transmembrane helix</keyword>
<keyword evidence="8" id="KW-0732">Signal</keyword>
<evidence type="ECO:0000313" key="10">
    <source>
        <dbReference type="EnsemblProtists" id="PYU1_T000144"/>
    </source>
</evidence>
<dbReference type="PANTHER" id="PTHR31247">
    <property type="entry name" value="TRANSMEMBRANE PROTEIN 198 FAMILY MEMBER"/>
    <property type="match status" value="1"/>
</dbReference>
<evidence type="ECO:0000256" key="1">
    <source>
        <dbReference type="ARBA" id="ARBA00004141"/>
    </source>
</evidence>
<comment type="similarity">
    <text evidence="2">Belongs to the TMEM198 family.</text>
</comment>
<feature type="transmembrane region" description="Helical" evidence="7">
    <location>
        <begin position="51"/>
        <end position="76"/>
    </location>
</feature>
<dbReference type="Proteomes" id="UP000019132">
    <property type="component" value="Unassembled WGS sequence"/>
</dbReference>
<dbReference type="InParanoid" id="K3W5A3"/>
<evidence type="ECO:0000256" key="8">
    <source>
        <dbReference type="SAM" id="SignalP"/>
    </source>
</evidence>
<reference evidence="11" key="2">
    <citation type="submission" date="2010-04" db="EMBL/GenBank/DDBJ databases">
        <authorList>
            <person name="Buell R."/>
            <person name="Hamilton J."/>
            <person name="Hostetler J."/>
        </authorList>
    </citation>
    <scope>NUCLEOTIDE SEQUENCE [LARGE SCALE GENOMIC DNA]</scope>
    <source>
        <strain evidence="11">DAOM:BR144</strain>
    </source>
</reference>
<evidence type="ECO:0000256" key="6">
    <source>
        <dbReference type="ARBA" id="ARBA00049737"/>
    </source>
</evidence>
<evidence type="ECO:0000313" key="11">
    <source>
        <dbReference type="Proteomes" id="UP000019132"/>
    </source>
</evidence>
<evidence type="ECO:0000256" key="7">
    <source>
        <dbReference type="SAM" id="Phobius"/>
    </source>
</evidence>
<dbReference type="PANTHER" id="PTHR31247:SF5">
    <property type="entry name" value="DUF4203 DOMAIN-CONTAINING PROTEIN"/>
    <property type="match status" value="1"/>
</dbReference>
<feature type="transmembrane region" description="Helical" evidence="7">
    <location>
        <begin position="231"/>
        <end position="256"/>
    </location>
</feature>
<protein>
    <recommendedName>
        <fullName evidence="6">Transmembrane protein 198</fullName>
    </recommendedName>
</protein>
<feature type="transmembrane region" description="Helical" evidence="7">
    <location>
        <begin position="136"/>
        <end position="160"/>
    </location>
</feature>
<dbReference type="InterPro" id="IPR040236">
    <property type="entry name" value="TMEM198"/>
</dbReference>
<feature type="transmembrane region" description="Helical" evidence="7">
    <location>
        <begin position="109"/>
        <end position="129"/>
    </location>
</feature>
<dbReference type="EnsemblProtists" id="PYU1_T000144">
    <property type="protein sequence ID" value="PYU1_T000144"/>
    <property type="gene ID" value="PYU1_G000144"/>
</dbReference>
<name>K3W5A3_GLOUD</name>
<keyword evidence="11" id="KW-1185">Reference proteome</keyword>
<feature type="signal peptide" evidence="8">
    <location>
        <begin position="1"/>
        <end position="16"/>
    </location>
</feature>
<evidence type="ECO:0000256" key="4">
    <source>
        <dbReference type="ARBA" id="ARBA00022989"/>
    </source>
</evidence>
<dbReference type="AlphaFoldDB" id="K3W5A3"/>
<feature type="chain" id="PRO_5003871593" description="Transmembrane protein 198" evidence="8">
    <location>
        <begin position="17"/>
        <end position="322"/>
    </location>
</feature>
<dbReference type="eggNOG" id="ENOG502RAS4">
    <property type="taxonomic scope" value="Eukaryota"/>
</dbReference>
<evidence type="ECO:0000256" key="2">
    <source>
        <dbReference type="ARBA" id="ARBA00006244"/>
    </source>
</evidence>